<dbReference type="InterPro" id="IPR049883">
    <property type="entry name" value="NOTCH1_EGF-like"/>
</dbReference>
<dbReference type="InterPro" id="IPR036084">
    <property type="entry name" value="Ser_inhib-like_sf"/>
</dbReference>
<comment type="caution">
    <text evidence="5">Lacks conserved residue(s) required for the propagation of feature annotation.</text>
</comment>
<dbReference type="Proteomes" id="UP001158576">
    <property type="component" value="Chromosome PAR"/>
</dbReference>
<feature type="domain" description="EGF-like" evidence="6">
    <location>
        <begin position="167"/>
        <end position="210"/>
    </location>
</feature>
<feature type="domain" description="EGF-like" evidence="6">
    <location>
        <begin position="125"/>
        <end position="166"/>
    </location>
</feature>
<dbReference type="SMART" id="SM00181">
    <property type="entry name" value="EGF"/>
    <property type="match status" value="11"/>
</dbReference>
<evidence type="ECO:0000256" key="3">
    <source>
        <dbReference type="ARBA" id="ARBA00022737"/>
    </source>
</evidence>
<dbReference type="Pfam" id="PF12947">
    <property type="entry name" value="EGF_3"/>
    <property type="match status" value="2"/>
</dbReference>
<dbReference type="InterPro" id="IPR024731">
    <property type="entry name" value="NELL2-like_EGF"/>
</dbReference>
<reference evidence="7 8" key="1">
    <citation type="submission" date="2021-04" db="EMBL/GenBank/DDBJ databases">
        <authorList>
            <person name="Bliznina A."/>
        </authorList>
    </citation>
    <scope>NUCLEOTIDE SEQUENCE [LARGE SCALE GENOMIC DNA]</scope>
</reference>
<dbReference type="CDD" id="cd00054">
    <property type="entry name" value="EGF_CA"/>
    <property type="match status" value="6"/>
</dbReference>
<dbReference type="CDD" id="cd19941">
    <property type="entry name" value="TIL"/>
    <property type="match status" value="2"/>
</dbReference>
<dbReference type="InterPro" id="IPR002919">
    <property type="entry name" value="TIL_dom"/>
</dbReference>
<dbReference type="SUPFAM" id="SSF57567">
    <property type="entry name" value="Serine protease inhibitors"/>
    <property type="match status" value="3"/>
</dbReference>
<feature type="domain" description="EGF-like" evidence="6">
    <location>
        <begin position="254"/>
        <end position="296"/>
    </location>
</feature>
<dbReference type="SUPFAM" id="SSF57196">
    <property type="entry name" value="EGF/Laminin"/>
    <property type="match status" value="4"/>
</dbReference>
<dbReference type="InterPro" id="IPR000152">
    <property type="entry name" value="EGF-type_Asp/Asn_hydroxyl_site"/>
</dbReference>
<evidence type="ECO:0000259" key="6">
    <source>
        <dbReference type="PROSITE" id="PS50026"/>
    </source>
</evidence>
<keyword evidence="2" id="KW-0732">Signal</keyword>
<dbReference type="PROSITE" id="PS01187">
    <property type="entry name" value="EGF_CA"/>
    <property type="match status" value="3"/>
</dbReference>
<dbReference type="EMBL" id="OU015568">
    <property type="protein sequence ID" value="CAG5076651.1"/>
    <property type="molecule type" value="Genomic_DNA"/>
</dbReference>
<evidence type="ECO:0000256" key="5">
    <source>
        <dbReference type="PROSITE-ProRule" id="PRU00076"/>
    </source>
</evidence>
<feature type="domain" description="EGF-like" evidence="6">
    <location>
        <begin position="423"/>
        <end position="461"/>
    </location>
</feature>
<dbReference type="PANTHER" id="PTHR24050">
    <property type="entry name" value="PA14 DOMAIN-CONTAINING PROTEIN"/>
    <property type="match status" value="1"/>
</dbReference>
<feature type="domain" description="EGF-like" evidence="6">
    <location>
        <begin position="332"/>
        <end position="377"/>
    </location>
</feature>
<evidence type="ECO:0000313" key="8">
    <source>
        <dbReference type="Proteomes" id="UP001158576"/>
    </source>
</evidence>
<dbReference type="Pfam" id="PF07645">
    <property type="entry name" value="EGF_CA"/>
    <property type="match status" value="7"/>
</dbReference>
<protein>
    <submittedName>
        <fullName evidence="7">Oidioi.mRNA.OKI2018_I69.PAR.g8512.t1.cds</fullName>
    </submittedName>
</protein>
<feature type="domain" description="EGF-like" evidence="6">
    <location>
        <begin position="77"/>
        <end position="115"/>
    </location>
</feature>
<dbReference type="SUPFAM" id="SSF57184">
    <property type="entry name" value="Growth factor receptor domain"/>
    <property type="match status" value="2"/>
</dbReference>
<dbReference type="PROSITE" id="PS00010">
    <property type="entry name" value="ASX_HYDROXYL"/>
    <property type="match status" value="7"/>
</dbReference>
<keyword evidence="3" id="KW-0677">Repeat</keyword>
<accession>A0ABN7RKK3</accession>
<dbReference type="InterPro" id="IPR018097">
    <property type="entry name" value="EGF_Ca-bd_CS"/>
</dbReference>
<dbReference type="SMART" id="SM00179">
    <property type="entry name" value="EGF_CA"/>
    <property type="match status" value="9"/>
</dbReference>
<dbReference type="Gene3D" id="2.10.25.10">
    <property type="entry name" value="Laminin"/>
    <property type="match status" value="14"/>
</dbReference>
<dbReference type="PROSITE" id="PS50026">
    <property type="entry name" value="EGF_3"/>
    <property type="match status" value="7"/>
</dbReference>
<keyword evidence="1 5" id="KW-0245">EGF-like domain</keyword>
<proteinExistence type="predicted"/>
<dbReference type="Pfam" id="PF01826">
    <property type="entry name" value="TIL"/>
    <property type="match status" value="1"/>
</dbReference>
<dbReference type="InterPro" id="IPR009030">
    <property type="entry name" value="Growth_fac_rcpt_cys_sf"/>
</dbReference>
<keyword evidence="8" id="KW-1185">Reference proteome</keyword>
<evidence type="ECO:0000256" key="2">
    <source>
        <dbReference type="ARBA" id="ARBA00022729"/>
    </source>
</evidence>
<gene>
    <name evidence="7" type="ORF">OKIOD_LOCUS70</name>
</gene>
<dbReference type="InterPro" id="IPR001881">
    <property type="entry name" value="EGF-like_Ca-bd_dom"/>
</dbReference>
<keyword evidence="4" id="KW-1015">Disulfide bond</keyword>
<name>A0ABN7RKK3_OIKDI</name>
<dbReference type="PANTHER" id="PTHR24050:SF27">
    <property type="entry name" value="FIBRILLIN-1"/>
    <property type="match status" value="1"/>
</dbReference>
<dbReference type="InterPro" id="IPR000742">
    <property type="entry name" value="EGF"/>
</dbReference>
<evidence type="ECO:0000256" key="4">
    <source>
        <dbReference type="ARBA" id="ARBA00023157"/>
    </source>
</evidence>
<evidence type="ECO:0000313" key="7">
    <source>
        <dbReference type="EMBL" id="CAG5076651.1"/>
    </source>
</evidence>
<feature type="domain" description="EGF-like" evidence="6">
    <location>
        <begin position="211"/>
        <end position="248"/>
    </location>
</feature>
<dbReference type="PROSITE" id="PS01186">
    <property type="entry name" value="EGF_2"/>
    <property type="match status" value="5"/>
</dbReference>
<evidence type="ECO:0000256" key="1">
    <source>
        <dbReference type="ARBA" id="ARBA00022536"/>
    </source>
</evidence>
<organism evidence="7 8">
    <name type="scientific">Oikopleura dioica</name>
    <name type="common">Tunicate</name>
    <dbReference type="NCBI Taxonomy" id="34765"/>
    <lineage>
        <taxon>Eukaryota</taxon>
        <taxon>Metazoa</taxon>
        <taxon>Chordata</taxon>
        <taxon>Tunicata</taxon>
        <taxon>Appendicularia</taxon>
        <taxon>Copelata</taxon>
        <taxon>Oikopleuridae</taxon>
        <taxon>Oikopleura</taxon>
    </lineage>
</organism>
<dbReference type="InterPro" id="IPR052235">
    <property type="entry name" value="Nephronectin_domain"/>
</dbReference>
<sequence length="1317" mass="146407">MLLLLLLELCQANPPGTKRDNEGPADVCISTVCHPHSSCYVYWFVIHNHDEFYRDFCICDLGWKLQVTAQGVFSCVNIDECAEGTHDCHCGSTCVDEEGTYSCQCEPGYVYANVETEREEQQCIDIDECTLETDECDVNSVCSNTIGSYTCECNLGWITIDGLNCEDINECTSLDLPHNCHADAICTNTPGSFSCSCKEGYEGDGVTDCANINECVVDAPCSKQADCTDNPGSYDCECWDGFNDVNGDGLICNDTDECAINDFDCPTHASCSNTFGAYECFCNIGYEFNIAGDDCINIDECARSLDDCHIDATCSDNAGNNANAARGTDCVDFDECSMARTNAFNCSENAACVNTFGSYTCECNLGFEMSADNYNCLNINECELGVSIHQCDVNAICTDLIPLWSCTCNIGFRGNGTVGQCVNIDECSENSHSCSSNASCEDSIGSFSCQCNTGYTDDVSSPEAGWVCVDVDECAAPENTICDYDNWAFCFNTDGSYECHCPGGNPSGMFGGGVPEDPCYCGVNEEYSLCSESCHPLCQDDVPLCENACVPGCNCLEGFVRSSESANAECVRSETCHDFNVAECKENEIPTKCYNDGFETCESVRLGELRMQNSEWCSGGCVCEENFVRLNADLQSPCVPRQDCFDVYTTWEKADLVYIFEKTAPSFDFENPYTWRDLMFRLRNDEHFSHIGVIEIRQKEISYFDEKHNFIVKEIYIAQLHIVAPTIRSLMFSFFSAAEEAGISGYDFAMDWDRDFEEIIEENDFELPCYNRECLIETLACHPEFEEVGCPDDVGPTCNDTYTEILDEQINTWNEFSGGARISQDCADKDLQCVCKDGFYRENDDPFSRCVPLSSCMGGCPRHARFIDKMDYCVPTCDDPDGSKCVAQATQLISNFEQISDQLMIPGCVCRSGYLKKDRNPFAECIEEKECIRVEPECGENSSWSWEAPGCFKSCKHPYELELDLPCHSRTLEMCVCDDGYVKETRKKESACIPIEECFHCKETEVFKTCKDTCFHDCHTTAFNNFESKICIEDDKCKPGCQCALGYIYRSGKTVVDGNGGECIPINECPLPKTATLDFISQENDLPDYVDLENPSSWAGFLDRFDIEEELEILNMKEVQAASGLSLENYGRFILATENEFMRSVTYMIVVQAIVRTENDKIDPIASKIAIIESKLEAYGGATGSQIIKSSDSGFDELIEALKVTVPPAPAPTAPPMPARCTGNQTYDENLEGDFIWPGMYINRVNRGRGNSTHQYWHPSFNGEVYHDEGDQLRMACKKGYRNSIGKPFVGAKCVCAVNRCDWVLARPTRCIPSRAV</sequence>